<dbReference type="GO" id="GO:0008861">
    <property type="term" value="F:formate C-acetyltransferase activity"/>
    <property type="evidence" value="ECO:0007669"/>
    <property type="project" value="UniProtKB-EC"/>
</dbReference>
<dbReference type="AlphaFoldDB" id="A0A714KS11"/>
<name>A0A714KS11_SALER</name>
<keyword evidence="2" id="KW-0808">Transferase</keyword>
<organism evidence="2">
    <name type="scientific">Salmonella enterica</name>
    <name type="common">Salmonella choleraesuis</name>
    <dbReference type="NCBI Taxonomy" id="28901"/>
    <lineage>
        <taxon>Bacteria</taxon>
        <taxon>Pseudomonadati</taxon>
        <taxon>Pseudomonadota</taxon>
        <taxon>Gammaproteobacteria</taxon>
        <taxon>Enterobacterales</taxon>
        <taxon>Enterobacteriaceae</taxon>
        <taxon>Salmonella</taxon>
    </lineage>
</organism>
<keyword evidence="2" id="KW-0012">Acyltransferase</keyword>
<dbReference type="GO" id="GO:0016829">
    <property type="term" value="F:lyase activity"/>
    <property type="evidence" value="ECO:0007669"/>
    <property type="project" value="UniProtKB-KW"/>
</dbReference>
<dbReference type="Gene3D" id="3.20.70.20">
    <property type="match status" value="1"/>
</dbReference>
<evidence type="ECO:0000259" key="1">
    <source>
        <dbReference type="PROSITE" id="PS51554"/>
    </source>
</evidence>
<accession>A0A714KS11</accession>
<feature type="non-terminal residue" evidence="2">
    <location>
        <position position="1"/>
    </location>
</feature>
<dbReference type="PANTHER" id="PTHR30191">
    <property type="entry name" value="FORMATE ACETYLTRANSFERASE"/>
    <property type="match status" value="1"/>
</dbReference>
<reference evidence="2" key="1">
    <citation type="journal article" date="2018" name="Genome Biol.">
        <title>SKESA: strategic k-mer extension for scrupulous assemblies.</title>
        <authorList>
            <person name="Souvorov A."/>
            <person name="Agarwala R."/>
            <person name="Lipman D.J."/>
        </authorList>
    </citation>
    <scope>NUCLEOTIDE SEQUENCE</scope>
    <source>
        <strain evidence="2">S376FT</strain>
    </source>
</reference>
<dbReference type="GO" id="GO:0005829">
    <property type="term" value="C:cytosol"/>
    <property type="evidence" value="ECO:0007669"/>
    <property type="project" value="TreeGrafter"/>
</dbReference>
<evidence type="ECO:0000313" key="2">
    <source>
        <dbReference type="EMBL" id="HAD4178394.1"/>
    </source>
</evidence>
<feature type="domain" description="PFL" evidence="1">
    <location>
        <begin position="1"/>
        <end position="155"/>
    </location>
</feature>
<protein>
    <submittedName>
        <fullName evidence="2">Bifunctional pyruvate/2-ketobutyrate formate lyase</fullName>
        <ecNumber evidence="2">2.3.1.54</ecNumber>
    </submittedName>
</protein>
<comment type="caution">
    <text evidence="2">The sequence shown here is derived from an EMBL/GenBank/DDBJ whole genome shotgun (WGS) entry which is preliminary data.</text>
</comment>
<sequence>NLEQGQNLEATIRLREELAEHRRALLQMQEMAAKYGYDISRPARNAQEAVQWLYFAYLAAVKSQNGGAMSLGRTASFLDIYIERDFNAGLLTEQQAQELIDHFIMKIRMVRFLRTPEFDSLFSGDPIWATEVIGGMGLDGRTLVTKNSFRYLHTL</sequence>
<gene>
    <name evidence="2" type="ORF">G1R62_26125</name>
</gene>
<proteinExistence type="predicted"/>
<dbReference type="EMBL" id="DAAOYB010000151">
    <property type="protein sequence ID" value="HAD4178394.1"/>
    <property type="molecule type" value="Genomic_DNA"/>
</dbReference>
<dbReference type="PANTHER" id="PTHR30191:SF7">
    <property type="entry name" value="PFL-LIKE ENZYME TDCE"/>
    <property type="match status" value="1"/>
</dbReference>
<feature type="non-terminal residue" evidence="2">
    <location>
        <position position="155"/>
    </location>
</feature>
<keyword evidence="2" id="KW-0670">Pyruvate</keyword>
<dbReference type="InterPro" id="IPR004184">
    <property type="entry name" value="PFL_dom"/>
</dbReference>
<reference evidence="2" key="2">
    <citation type="submission" date="2019-01" db="EMBL/GenBank/DDBJ databases">
        <authorList>
            <consortium name="NCBI Pathogen Detection Project"/>
        </authorList>
    </citation>
    <scope>NUCLEOTIDE SEQUENCE</scope>
    <source>
        <strain evidence="2">S376FT</strain>
    </source>
</reference>
<dbReference type="SUPFAM" id="SSF51998">
    <property type="entry name" value="PFL-like glycyl radical enzymes"/>
    <property type="match status" value="1"/>
</dbReference>
<dbReference type="PROSITE" id="PS51554">
    <property type="entry name" value="PFL"/>
    <property type="match status" value="1"/>
</dbReference>
<keyword evidence="2" id="KW-0456">Lyase</keyword>
<dbReference type="EC" id="2.3.1.54" evidence="2"/>
<dbReference type="InterPro" id="IPR050244">
    <property type="entry name" value="Auton_GlycylRad_Cofactor"/>
</dbReference>
<dbReference type="Pfam" id="PF02901">
    <property type="entry name" value="PFL-like"/>
    <property type="match status" value="1"/>
</dbReference>